<evidence type="ECO:0000313" key="3">
    <source>
        <dbReference type="WBParaSite" id="Pan_g16165.t1"/>
    </source>
</evidence>
<accession>A0A7E4V3P1</accession>
<dbReference type="Gene3D" id="3.30.710.10">
    <property type="entry name" value="Potassium Channel Kv1.1, Chain A"/>
    <property type="match status" value="1"/>
</dbReference>
<dbReference type="PANTHER" id="PTHR24413">
    <property type="entry name" value="SPECKLE-TYPE POZ PROTEIN"/>
    <property type="match status" value="1"/>
</dbReference>
<dbReference type="SUPFAM" id="SSF54695">
    <property type="entry name" value="POZ domain"/>
    <property type="match status" value="1"/>
</dbReference>
<protein>
    <submittedName>
        <fullName evidence="3">BTB domain-containing protein</fullName>
    </submittedName>
</protein>
<reference evidence="2" key="1">
    <citation type="journal article" date="2013" name="Genetics">
        <title>The draft genome and transcriptome of Panagrellus redivivus are shaped by the harsh demands of a free-living lifestyle.</title>
        <authorList>
            <person name="Srinivasan J."/>
            <person name="Dillman A.R."/>
            <person name="Macchietto M.G."/>
            <person name="Heikkinen L."/>
            <person name="Lakso M."/>
            <person name="Fracchia K.M."/>
            <person name="Antoshechkin I."/>
            <person name="Mortazavi A."/>
            <person name="Wong G."/>
            <person name="Sternberg P.W."/>
        </authorList>
    </citation>
    <scope>NUCLEOTIDE SEQUENCE [LARGE SCALE GENOMIC DNA]</scope>
    <source>
        <strain evidence="2">MT8872</strain>
    </source>
</reference>
<dbReference type="Pfam" id="PF00651">
    <property type="entry name" value="BTB"/>
    <property type="match status" value="1"/>
</dbReference>
<evidence type="ECO:0000313" key="2">
    <source>
        <dbReference type="Proteomes" id="UP000492821"/>
    </source>
</evidence>
<sequence>MASKLVKFSVDLSEAFVDDLDGNQRFFKYEDSFNNSDGLRTSFRMYKNRSDDSFRISLRVYGAVFNVSGIIRVGILEEYDVPPTTVTPLKERIVVDRVFVEETETISVKVKLEVVVDDALFDLGGPTAAELLADSTEDTTDVTIVVGNDRLKVHRGYLSMISPVFCAMFAHDCAEAKSGVVNITDFDFETVKNALEYCYGKNTGVKSTLEVVGMLRFADKYNIQTVIKRFEKALASKINNKNFCDVVHYAWELGRKKLISKCIDFFRQEHFNITLTPAFVRLPVAVREGIIQGAVSV</sequence>
<dbReference type="InterPro" id="IPR011333">
    <property type="entry name" value="SKP1/BTB/POZ_sf"/>
</dbReference>
<dbReference type="SMART" id="SM00225">
    <property type="entry name" value="BTB"/>
    <property type="match status" value="1"/>
</dbReference>
<evidence type="ECO:0000259" key="1">
    <source>
        <dbReference type="PROSITE" id="PS50097"/>
    </source>
</evidence>
<reference evidence="3" key="2">
    <citation type="submission" date="2020-10" db="UniProtKB">
        <authorList>
            <consortium name="WormBaseParasite"/>
        </authorList>
    </citation>
    <scope>IDENTIFICATION</scope>
</reference>
<name>A0A7E4V3P1_PANRE</name>
<dbReference type="PROSITE" id="PS50097">
    <property type="entry name" value="BTB"/>
    <property type="match status" value="1"/>
</dbReference>
<dbReference type="WBParaSite" id="Pan_g16165.t1">
    <property type="protein sequence ID" value="Pan_g16165.t1"/>
    <property type="gene ID" value="Pan_g16165"/>
</dbReference>
<feature type="domain" description="BTB" evidence="1">
    <location>
        <begin position="140"/>
        <end position="207"/>
    </location>
</feature>
<proteinExistence type="predicted"/>
<dbReference type="InterPro" id="IPR000210">
    <property type="entry name" value="BTB/POZ_dom"/>
</dbReference>
<dbReference type="CDD" id="cd18186">
    <property type="entry name" value="BTB_POZ_ZBTB_KLHL-like"/>
    <property type="match status" value="1"/>
</dbReference>
<keyword evidence="2" id="KW-1185">Reference proteome</keyword>
<dbReference type="AlphaFoldDB" id="A0A7E4V3P1"/>
<organism evidence="2 3">
    <name type="scientific">Panagrellus redivivus</name>
    <name type="common">Microworm</name>
    <dbReference type="NCBI Taxonomy" id="6233"/>
    <lineage>
        <taxon>Eukaryota</taxon>
        <taxon>Metazoa</taxon>
        <taxon>Ecdysozoa</taxon>
        <taxon>Nematoda</taxon>
        <taxon>Chromadorea</taxon>
        <taxon>Rhabditida</taxon>
        <taxon>Tylenchina</taxon>
        <taxon>Panagrolaimomorpha</taxon>
        <taxon>Panagrolaimoidea</taxon>
        <taxon>Panagrolaimidae</taxon>
        <taxon>Panagrellus</taxon>
    </lineage>
</organism>
<dbReference type="Proteomes" id="UP000492821">
    <property type="component" value="Unassembled WGS sequence"/>
</dbReference>